<organism evidence="3 4">
    <name type="scientific">Syntrophus gentianae</name>
    <dbReference type="NCBI Taxonomy" id="43775"/>
    <lineage>
        <taxon>Bacteria</taxon>
        <taxon>Pseudomonadati</taxon>
        <taxon>Thermodesulfobacteriota</taxon>
        <taxon>Syntrophia</taxon>
        <taxon>Syntrophales</taxon>
        <taxon>Syntrophaceae</taxon>
        <taxon>Syntrophus</taxon>
    </lineage>
</organism>
<dbReference type="HAMAP" id="MF_00055">
    <property type="entry name" value="MEMO1"/>
    <property type="match status" value="1"/>
</dbReference>
<dbReference type="PANTHER" id="PTHR11060:SF0">
    <property type="entry name" value="PROTEIN MEMO1"/>
    <property type="match status" value="1"/>
</dbReference>
<evidence type="ECO:0000256" key="2">
    <source>
        <dbReference type="HAMAP-Rule" id="MF_00055"/>
    </source>
</evidence>
<dbReference type="AlphaFoldDB" id="A0A1H7UUX7"/>
<evidence type="ECO:0000256" key="1">
    <source>
        <dbReference type="ARBA" id="ARBA00006315"/>
    </source>
</evidence>
<dbReference type="Gene3D" id="3.40.830.10">
    <property type="entry name" value="LigB-like"/>
    <property type="match status" value="1"/>
</dbReference>
<comment type="similarity">
    <text evidence="1 2">Belongs to the MEMO1 family.</text>
</comment>
<dbReference type="CDD" id="cd07361">
    <property type="entry name" value="MEMO_like"/>
    <property type="match status" value="1"/>
</dbReference>
<dbReference type="RefSeq" id="WP_093882024.1">
    <property type="nucleotide sequence ID" value="NZ_FOBS01000002.1"/>
</dbReference>
<sequence>MDYIKKSLIAGSWYPGNPRVLERDILHYFTQVPDAPIQGVILGLVAPHAGYMYSGQVAAHAYKQIQGKTFDVVFVIGPSHRAYFRGVSLFNQGGYETPLGVVRVHSAIADRLLEEDPRISFLPDVHTQEHSVEIQLPFLQVALGEFLFVPLMMGDQDEDTCSLLADAIVSCAGEKKILVVGSSDLSHFHNYEQALKMDRRIVEHLGKMDEVGLMRDLEKGVGEACGGGPAAVTLMVAKQLGADKADVLKYANSGDVTGDRSGVVGYAAAVFYKGERR</sequence>
<dbReference type="Proteomes" id="UP000198744">
    <property type="component" value="Unassembled WGS sequence"/>
</dbReference>
<dbReference type="EMBL" id="FOBS01000002">
    <property type="protein sequence ID" value="SEM00267.1"/>
    <property type="molecule type" value="Genomic_DNA"/>
</dbReference>
<evidence type="ECO:0000313" key="3">
    <source>
        <dbReference type="EMBL" id="SEM00267.1"/>
    </source>
</evidence>
<dbReference type="PANTHER" id="PTHR11060">
    <property type="entry name" value="PROTEIN MEMO1"/>
    <property type="match status" value="1"/>
</dbReference>
<accession>A0A1H7UUX7</accession>
<protein>
    <recommendedName>
        <fullName evidence="2">MEMO1 family protein SAMN04489760_10294</fullName>
    </recommendedName>
</protein>
<reference evidence="3 4" key="1">
    <citation type="submission" date="2016-10" db="EMBL/GenBank/DDBJ databases">
        <authorList>
            <person name="de Groot N.N."/>
        </authorList>
    </citation>
    <scope>NUCLEOTIDE SEQUENCE [LARGE SCALE GENOMIC DNA]</scope>
    <source>
        <strain evidence="3 4">DSM 8423</strain>
    </source>
</reference>
<keyword evidence="4" id="KW-1185">Reference proteome</keyword>
<dbReference type="STRING" id="43775.SAMN04489760_10294"/>
<name>A0A1H7UUX7_9BACT</name>
<gene>
    <name evidence="3" type="ORF">SAMN04489760_10294</name>
</gene>
<dbReference type="NCBIfam" id="TIGR04336">
    <property type="entry name" value="AmmeMemoSam_B"/>
    <property type="match status" value="1"/>
</dbReference>
<dbReference type="Pfam" id="PF01875">
    <property type="entry name" value="Memo"/>
    <property type="match status" value="1"/>
</dbReference>
<dbReference type="InterPro" id="IPR002737">
    <property type="entry name" value="MEMO1_fam"/>
</dbReference>
<dbReference type="OrthoDB" id="9785549at2"/>
<proteinExistence type="inferred from homology"/>
<evidence type="ECO:0000313" key="4">
    <source>
        <dbReference type="Proteomes" id="UP000198744"/>
    </source>
</evidence>